<comment type="caution">
    <text evidence="2">The sequence shown here is derived from an EMBL/GenBank/DDBJ whole genome shotgun (WGS) entry which is preliminary data.</text>
</comment>
<dbReference type="InterPro" id="IPR011335">
    <property type="entry name" value="Restrct_endonuc-II-like"/>
</dbReference>
<dbReference type="InterPro" id="IPR011604">
    <property type="entry name" value="PDDEXK-like_dom_sf"/>
</dbReference>
<dbReference type="AlphaFoldDB" id="A0A2W7IDZ1"/>
<gene>
    <name evidence="2" type="ORF">LX95_00168</name>
</gene>
<dbReference type="Proteomes" id="UP000249542">
    <property type="component" value="Unassembled WGS sequence"/>
</dbReference>
<accession>A0A2W7IDZ1</accession>
<feature type="domain" description="PD-(D/E)XK endonuclease-like" evidence="1">
    <location>
        <begin position="633"/>
        <end position="895"/>
    </location>
</feature>
<evidence type="ECO:0000259" key="1">
    <source>
        <dbReference type="Pfam" id="PF12705"/>
    </source>
</evidence>
<dbReference type="InterPro" id="IPR038726">
    <property type="entry name" value="PDDEXK_AddAB-type"/>
</dbReference>
<keyword evidence="3" id="KW-1185">Reference proteome</keyword>
<protein>
    <submittedName>
        <fullName evidence="2">PD-(D/E)XK nuclease superfamily protein</fullName>
    </submittedName>
</protein>
<reference evidence="2 3" key="1">
    <citation type="submission" date="2018-06" db="EMBL/GenBank/DDBJ databases">
        <title>Genomic Encyclopedia of Archaeal and Bacterial Type Strains, Phase II (KMG-II): from individual species to whole genera.</title>
        <authorList>
            <person name="Goeker M."/>
        </authorList>
    </citation>
    <scope>NUCLEOTIDE SEQUENCE [LARGE SCALE GENOMIC DNA]</scope>
    <source>
        <strain evidence="2 3">DSM 15361</strain>
    </source>
</reference>
<name>A0A2W7IDZ1_9FLAO</name>
<dbReference type="Gene3D" id="3.90.320.10">
    <property type="match status" value="1"/>
</dbReference>
<evidence type="ECO:0000313" key="3">
    <source>
        <dbReference type="Proteomes" id="UP000249542"/>
    </source>
</evidence>
<proteinExistence type="predicted"/>
<dbReference type="SUPFAM" id="SSF52540">
    <property type="entry name" value="P-loop containing nucleoside triphosphate hydrolases"/>
    <property type="match status" value="1"/>
</dbReference>
<organism evidence="2 3">
    <name type="scientific">Mesonia algae</name>
    <dbReference type="NCBI Taxonomy" id="213248"/>
    <lineage>
        <taxon>Bacteria</taxon>
        <taxon>Pseudomonadati</taxon>
        <taxon>Bacteroidota</taxon>
        <taxon>Flavobacteriia</taxon>
        <taxon>Flavobacteriales</taxon>
        <taxon>Flavobacteriaceae</taxon>
        <taxon>Mesonia</taxon>
    </lineage>
</organism>
<dbReference type="EMBL" id="QKYV01000001">
    <property type="protein sequence ID" value="PZW43842.1"/>
    <property type="molecule type" value="Genomic_DNA"/>
</dbReference>
<dbReference type="RefSeq" id="WP_111539528.1">
    <property type="nucleotide sequence ID" value="NZ_QKYV01000001.1"/>
</dbReference>
<dbReference type="InterPro" id="IPR027417">
    <property type="entry name" value="P-loop_NTPase"/>
</dbReference>
<dbReference type="SUPFAM" id="SSF52980">
    <property type="entry name" value="Restriction endonuclease-like"/>
    <property type="match status" value="1"/>
</dbReference>
<dbReference type="Pfam" id="PF12705">
    <property type="entry name" value="PDDEXK_1"/>
    <property type="match status" value="1"/>
</dbReference>
<sequence>MKTFIEETLDTLLSNPDFNFEKTTFILPSKRAGSFLKEKIKSKVHTTIFMPEVLSTEDFIAQITQLIPLDNTGSIFELYQTYVQTIDKEHQESFDSFYAWAQTLIYDFNEIDRYLIDADHFFNYLSRIQDINHWSKSENQTDLVKNYLWFWKQLPELYKNFTHRIIEDGKAYQGLMYREASEKIVSYLEENTQDYIFIGFNALNTAEQKLIQYILKQNRGKIFWDLDEVFYQNSNHEASLFVRNYVKKWDYFKENPLKGLPRNYEQPKNIQLTGIPKNIGQAKYIAQILKDLPAEEIKQTAVVLNDEGLLPVLLNSLPENVEKINITMGLPLGDTPLASLFESLFKIQEREEDQLYFKWVLEVLKHPFVLQIFALESEQLQKEIIASNLVFISLNKIKSVENSAFSEFLNQAFQLHQSTKSFIQAMLNIIQVLRGKEVDNYALETEYLFHFNALFVQLKNILEEQSTVDHIKVLYKIYRDSLTTKSLDFAGSPFDGLQLMGMLETRVIDYKNVILTSVNEGVLPAGKSSNSFIPYDLKKEYGLPTYKEKDAVYTYHFYRLMQRAENIHILYNTEQDGLNAGEKSRFITQLEVEKKLESTFVNPKVPSISSQLLEIEKTPAVIKKLEKQAAYGFSPSALTTYIRNPLDFYKRYVLGIKEEQEVEETVAANTLGTIIHDSLEQMFLPFVGKEICKEDVEKLVKTSDDEVLKQFKKVYKNAPIHKGKNLLIHEVAKRYLHNFFQFQKNELTQHSVQIISLEAEEKIQVEIPQLQIPVFIKGKVDRLDSLDGIKRIIDYKTGKVEAKDVTIKDWNLLGTDYKFSKAFQVLCYAKMILKDEDFDKAQGGIISFKNLKSGFLELKEGKETLISKEMMIQFDEVLQNLILEILNPEIPFKEKEV</sequence>
<evidence type="ECO:0000313" key="2">
    <source>
        <dbReference type="EMBL" id="PZW43842.1"/>
    </source>
</evidence>